<proteinExistence type="predicted"/>
<evidence type="ECO:0000313" key="2">
    <source>
        <dbReference type="EMBL" id="KAK9930428.1"/>
    </source>
</evidence>
<sequence length="752" mass="84184">MTSTPVGSNALILEVLNRHNYKNWRSRVKTYLLAEDLWEVIIQAMTEPAKHDDEYKAWTKKNAKALYAIQNSCGPEMFPFIRETETAKSAWEALERVSKLTGHVENSAENFKPYIPFNRFVREGDWDKAKECVRLGELDLYSAIRAIDPRDGFGDMALHVAAMNGHVHIVKELVVLMTQEELKKKNAGGATAIHLAAWNGKVHTVKELVLLMGEEKDSYGHTALHLAVQKENVDTVKVMVLSMRQEDLKIKNNNGYTALHLAVNKGNVPIVKELGPLMGEVRNGDGDTALHIAVKKEQLEIVKELVLLMRREDLAIKNNEGYTALHLAVNKGNVPIVKQFVTKKEGEDDFDRYIPFTTCVINGDWDKAKECLSQLDDPYDAITRVDPRDGSVGTALHAAANQGHAHIVKELVKVRQEGLELKTAQDFTAFGSGINLGVSEQFVMERAKYMAEQHEKMLSSVLDVQNAKGFTALHVAVLKGNVHIVIELVSLMRKEGLEIKDGHGNTALNIAVLKGHVDIVKELVQSMRVEGLEVKNNKGANALHLAVMNGHMHIVKELMPFMRKEALEEKDGEGYTALGCALDVRKDEDVKEMAKYMAENNNKVFGIPTPPSNWIPVITAYGRDSWDLCLYLYPLTPLEFLIPEHGRHGAQLIINCLRAKELDMALDLLQRCPILAISPSSENDDIPPIMELAGMHSAFLSGTTLGFWQKLIYYRTHIEPVNLNFHDTCINIPKQEVDRHNQMDLTCSGLIS</sequence>
<dbReference type="EMBL" id="JBEDUW010000005">
    <property type="protein sequence ID" value="KAK9930428.1"/>
    <property type="molecule type" value="Genomic_DNA"/>
</dbReference>
<accession>A0AAW1X0N8</accession>
<feature type="repeat" description="ANK" evidence="1">
    <location>
        <begin position="503"/>
        <end position="525"/>
    </location>
</feature>
<evidence type="ECO:0000313" key="3">
    <source>
        <dbReference type="Proteomes" id="UP001457282"/>
    </source>
</evidence>
<dbReference type="PROSITE" id="PS50297">
    <property type="entry name" value="ANK_REP_REGION"/>
    <property type="match status" value="5"/>
</dbReference>
<reference evidence="2 3" key="1">
    <citation type="journal article" date="2023" name="G3 (Bethesda)">
        <title>A chromosome-length genome assembly and annotation of blackberry (Rubus argutus, cv. 'Hillquist').</title>
        <authorList>
            <person name="Bruna T."/>
            <person name="Aryal R."/>
            <person name="Dudchenko O."/>
            <person name="Sargent D.J."/>
            <person name="Mead D."/>
            <person name="Buti M."/>
            <person name="Cavallini A."/>
            <person name="Hytonen T."/>
            <person name="Andres J."/>
            <person name="Pham M."/>
            <person name="Weisz D."/>
            <person name="Mascagni F."/>
            <person name="Usai G."/>
            <person name="Natali L."/>
            <person name="Bassil N."/>
            <person name="Fernandez G.E."/>
            <person name="Lomsadze A."/>
            <person name="Armour M."/>
            <person name="Olukolu B."/>
            <person name="Poorten T."/>
            <person name="Britton C."/>
            <person name="Davik J."/>
            <person name="Ashrafi H."/>
            <person name="Aiden E.L."/>
            <person name="Borodovsky M."/>
            <person name="Worthington M."/>
        </authorList>
    </citation>
    <scope>NUCLEOTIDE SEQUENCE [LARGE SCALE GENOMIC DNA]</scope>
    <source>
        <strain evidence="2">PI 553951</strain>
    </source>
</reference>
<feature type="repeat" description="ANK" evidence="1">
    <location>
        <begin position="219"/>
        <end position="253"/>
    </location>
</feature>
<dbReference type="Pfam" id="PF14223">
    <property type="entry name" value="Retrotran_gag_2"/>
    <property type="match status" value="1"/>
</dbReference>
<gene>
    <name evidence="2" type="ORF">M0R45_027465</name>
</gene>
<organism evidence="2 3">
    <name type="scientific">Rubus argutus</name>
    <name type="common">Southern blackberry</name>
    <dbReference type="NCBI Taxonomy" id="59490"/>
    <lineage>
        <taxon>Eukaryota</taxon>
        <taxon>Viridiplantae</taxon>
        <taxon>Streptophyta</taxon>
        <taxon>Embryophyta</taxon>
        <taxon>Tracheophyta</taxon>
        <taxon>Spermatophyta</taxon>
        <taxon>Magnoliopsida</taxon>
        <taxon>eudicotyledons</taxon>
        <taxon>Gunneridae</taxon>
        <taxon>Pentapetalae</taxon>
        <taxon>rosids</taxon>
        <taxon>fabids</taxon>
        <taxon>Rosales</taxon>
        <taxon>Rosaceae</taxon>
        <taxon>Rosoideae</taxon>
        <taxon>Rosoideae incertae sedis</taxon>
        <taxon>Rubus</taxon>
    </lineage>
</organism>
<dbReference type="AlphaFoldDB" id="A0AAW1X0N8"/>
<dbReference type="SMART" id="SM00248">
    <property type="entry name" value="ANK"/>
    <property type="match status" value="12"/>
</dbReference>
<dbReference type="Pfam" id="PF12796">
    <property type="entry name" value="Ank_2"/>
    <property type="match status" value="4"/>
</dbReference>
<comment type="caution">
    <text evidence="2">The sequence shown here is derived from an EMBL/GenBank/DDBJ whole genome shotgun (WGS) entry which is preliminary data.</text>
</comment>
<dbReference type="PROSITE" id="PS50088">
    <property type="entry name" value="ANK_REPEAT"/>
    <property type="match status" value="6"/>
</dbReference>
<protein>
    <submittedName>
        <fullName evidence="2">Uncharacterized protein</fullName>
    </submittedName>
</protein>
<feature type="repeat" description="ANK" evidence="1">
    <location>
        <begin position="320"/>
        <end position="352"/>
    </location>
</feature>
<dbReference type="Pfam" id="PF00023">
    <property type="entry name" value="Ank"/>
    <property type="match status" value="2"/>
</dbReference>
<feature type="repeat" description="ANK" evidence="1">
    <location>
        <begin position="285"/>
        <end position="306"/>
    </location>
</feature>
<feature type="repeat" description="ANK" evidence="1">
    <location>
        <begin position="254"/>
        <end position="274"/>
    </location>
</feature>
<dbReference type="Proteomes" id="UP001457282">
    <property type="component" value="Unassembled WGS sequence"/>
</dbReference>
<keyword evidence="3" id="KW-1185">Reference proteome</keyword>
<feature type="repeat" description="ANK" evidence="1">
    <location>
        <begin position="538"/>
        <end position="559"/>
    </location>
</feature>
<name>A0AAW1X0N8_RUBAR</name>
<dbReference type="InterPro" id="IPR036770">
    <property type="entry name" value="Ankyrin_rpt-contain_sf"/>
</dbReference>
<dbReference type="PANTHER" id="PTHR24121:SF21">
    <property type="entry name" value="ANKYRIN REPEAT FAMILY PROTEIN"/>
    <property type="match status" value="1"/>
</dbReference>
<dbReference type="PANTHER" id="PTHR24121">
    <property type="entry name" value="NO MECHANORECEPTOR POTENTIAL C, ISOFORM D-RELATED"/>
    <property type="match status" value="1"/>
</dbReference>
<dbReference type="InterPro" id="IPR002110">
    <property type="entry name" value="Ankyrin_rpt"/>
</dbReference>
<keyword evidence="1" id="KW-0040">ANK repeat</keyword>
<dbReference type="SUPFAM" id="SSF48403">
    <property type="entry name" value="Ankyrin repeat"/>
    <property type="match status" value="2"/>
</dbReference>
<evidence type="ECO:0000256" key="1">
    <source>
        <dbReference type="PROSITE-ProRule" id="PRU00023"/>
    </source>
</evidence>
<dbReference type="Gene3D" id="1.25.40.20">
    <property type="entry name" value="Ankyrin repeat-containing domain"/>
    <property type="match status" value="5"/>
</dbReference>